<evidence type="ECO:0000313" key="1">
    <source>
        <dbReference type="EMBL" id="MBM7622455.1"/>
    </source>
</evidence>
<name>A0ABS2P675_9BACI</name>
<dbReference type="Proteomes" id="UP000737402">
    <property type="component" value="Unassembled WGS sequence"/>
</dbReference>
<protein>
    <submittedName>
        <fullName evidence="1">Spore coat protein JA</fullName>
    </submittedName>
</protein>
<comment type="caution">
    <text evidence="1">The sequence shown here is derived from an EMBL/GenBank/DDBJ whole genome shotgun (WGS) entry which is preliminary data.</text>
</comment>
<keyword evidence="2" id="KW-1185">Reference proteome</keyword>
<accession>A0ABS2P675</accession>
<proteinExistence type="predicted"/>
<organism evidence="1 2">
    <name type="scientific">Sutcliffiella tianshenii</name>
    <dbReference type="NCBI Taxonomy" id="1463404"/>
    <lineage>
        <taxon>Bacteria</taxon>
        <taxon>Bacillati</taxon>
        <taxon>Bacillota</taxon>
        <taxon>Bacilli</taxon>
        <taxon>Bacillales</taxon>
        <taxon>Bacillaceae</taxon>
        <taxon>Sutcliffiella</taxon>
    </lineage>
</organism>
<dbReference type="InterPro" id="IPR020256">
    <property type="entry name" value="Spore_coat_CotJA"/>
</dbReference>
<reference evidence="1 2" key="1">
    <citation type="submission" date="2021-01" db="EMBL/GenBank/DDBJ databases">
        <title>Genomic Encyclopedia of Type Strains, Phase IV (KMG-IV): sequencing the most valuable type-strain genomes for metagenomic binning, comparative biology and taxonomic classification.</title>
        <authorList>
            <person name="Goeker M."/>
        </authorList>
    </citation>
    <scope>NUCLEOTIDE SEQUENCE [LARGE SCALE GENOMIC DNA]</scope>
    <source>
        <strain evidence="1 2">DSM 25879</strain>
    </source>
</reference>
<sequence length="78" mass="9407">MNDDQKTFTKLKSYIPYHSPFDPCPPIGKKYYSTPPNLYLGFQPPNLQQYHPLEALKKGTLWPVFYDYYENPYEKKRR</sequence>
<gene>
    <name evidence="1" type="ORF">JOC95_004375</name>
</gene>
<dbReference type="RefSeq" id="WP_204420252.1">
    <property type="nucleotide sequence ID" value="NZ_JAFBED010000021.1"/>
</dbReference>
<keyword evidence="1" id="KW-0946">Virion</keyword>
<dbReference type="Pfam" id="PF11007">
    <property type="entry name" value="CotJA"/>
    <property type="match status" value="1"/>
</dbReference>
<dbReference type="EMBL" id="JAFBED010000021">
    <property type="protein sequence ID" value="MBM7622455.1"/>
    <property type="molecule type" value="Genomic_DNA"/>
</dbReference>
<evidence type="ECO:0000313" key="2">
    <source>
        <dbReference type="Proteomes" id="UP000737402"/>
    </source>
</evidence>
<keyword evidence="1" id="KW-0167">Capsid protein</keyword>